<evidence type="ECO:0000256" key="2">
    <source>
        <dbReference type="ARBA" id="ARBA00023315"/>
    </source>
</evidence>
<dbReference type="PANTHER" id="PTHR43420">
    <property type="entry name" value="ACETYLTRANSFERASE"/>
    <property type="match status" value="1"/>
</dbReference>
<evidence type="ECO:0000256" key="1">
    <source>
        <dbReference type="ARBA" id="ARBA00022679"/>
    </source>
</evidence>
<keyword evidence="1 4" id="KW-0808">Transferase</keyword>
<sequence>MTPIRRHGPDAAALGARIEASLLADLRASLPQATNTGFVLTAGPDDALEGGLAASASYGWLLIKALWVAPACRRTGLGRRLMARAEREGRASGCHSAWLDTSNPAARDFYLALGFTQFGRLENPPGSAPQDHRRWFLRKRLGAAAS</sequence>
<dbReference type="Proteomes" id="UP000474957">
    <property type="component" value="Unassembled WGS sequence"/>
</dbReference>
<dbReference type="SUPFAM" id="SSF55729">
    <property type="entry name" value="Acyl-CoA N-acyltransferases (Nat)"/>
    <property type="match status" value="1"/>
</dbReference>
<keyword evidence="5" id="KW-1185">Reference proteome</keyword>
<gene>
    <name evidence="4" type="ORF">GE300_15725</name>
</gene>
<dbReference type="PROSITE" id="PS51186">
    <property type="entry name" value="GNAT"/>
    <property type="match status" value="1"/>
</dbReference>
<evidence type="ECO:0000313" key="4">
    <source>
        <dbReference type="EMBL" id="MSU91038.1"/>
    </source>
</evidence>
<keyword evidence="2" id="KW-0012">Acyltransferase</keyword>
<dbReference type="EMBL" id="WIND01000015">
    <property type="protein sequence ID" value="MSU91038.1"/>
    <property type="molecule type" value="Genomic_DNA"/>
</dbReference>
<organism evidence="4 5">
    <name type="scientific">Halovulum marinum</name>
    <dbReference type="NCBI Taxonomy" id="2662447"/>
    <lineage>
        <taxon>Bacteria</taxon>
        <taxon>Pseudomonadati</taxon>
        <taxon>Pseudomonadota</taxon>
        <taxon>Alphaproteobacteria</taxon>
        <taxon>Rhodobacterales</taxon>
        <taxon>Paracoccaceae</taxon>
        <taxon>Halovulum</taxon>
    </lineage>
</organism>
<dbReference type="InterPro" id="IPR000182">
    <property type="entry name" value="GNAT_dom"/>
</dbReference>
<evidence type="ECO:0000313" key="5">
    <source>
        <dbReference type="Proteomes" id="UP000474957"/>
    </source>
</evidence>
<evidence type="ECO:0000259" key="3">
    <source>
        <dbReference type="PROSITE" id="PS51186"/>
    </source>
</evidence>
<dbReference type="InterPro" id="IPR050680">
    <property type="entry name" value="YpeA/RimI_acetyltransf"/>
</dbReference>
<feature type="domain" description="N-acetyltransferase" evidence="3">
    <location>
        <begin position="2"/>
        <end position="142"/>
    </location>
</feature>
<comment type="caution">
    <text evidence="4">The sequence shown here is derived from an EMBL/GenBank/DDBJ whole genome shotgun (WGS) entry which is preliminary data.</text>
</comment>
<protein>
    <submittedName>
        <fullName evidence="4">GNAT family N-acetyltransferase</fullName>
    </submittedName>
</protein>
<dbReference type="GO" id="GO:0016747">
    <property type="term" value="F:acyltransferase activity, transferring groups other than amino-acyl groups"/>
    <property type="evidence" value="ECO:0007669"/>
    <property type="project" value="InterPro"/>
</dbReference>
<accession>A0A6L5Z3B6</accession>
<proteinExistence type="predicted"/>
<dbReference type="Pfam" id="PF00583">
    <property type="entry name" value="Acetyltransf_1"/>
    <property type="match status" value="1"/>
</dbReference>
<dbReference type="CDD" id="cd04301">
    <property type="entry name" value="NAT_SF"/>
    <property type="match status" value="1"/>
</dbReference>
<dbReference type="RefSeq" id="WP_325063269.1">
    <property type="nucleotide sequence ID" value="NZ_WIND01000015.1"/>
</dbReference>
<name>A0A6L5Z3B6_9RHOB</name>
<dbReference type="Gene3D" id="3.40.630.30">
    <property type="match status" value="1"/>
</dbReference>
<dbReference type="InterPro" id="IPR016181">
    <property type="entry name" value="Acyl_CoA_acyltransferase"/>
</dbReference>
<reference evidence="4 5" key="1">
    <citation type="submission" date="2019-10" db="EMBL/GenBank/DDBJ databases">
        <title>Cognatihalovulum marinum gen. nov. sp. nov., a new member of the family Rhodobacteraceae isolated from deep seawater of the Northwest Indian Ocean.</title>
        <authorList>
            <person name="Ruan C."/>
            <person name="Wang J."/>
            <person name="Zheng X."/>
            <person name="Song L."/>
            <person name="Zhu Y."/>
            <person name="Huang Y."/>
            <person name="Lu Z."/>
            <person name="Du W."/>
            <person name="Huang L."/>
            <person name="Dai X."/>
        </authorList>
    </citation>
    <scope>NUCLEOTIDE SEQUENCE [LARGE SCALE GENOMIC DNA]</scope>
    <source>
        <strain evidence="4 5">2CG4</strain>
    </source>
</reference>
<dbReference type="AlphaFoldDB" id="A0A6L5Z3B6"/>